<protein>
    <recommendedName>
        <fullName evidence="3">Proline rich protein membrane protein</fullName>
    </recommendedName>
</protein>
<keyword evidence="1" id="KW-0472">Membrane</keyword>
<keyword evidence="1" id="KW-1133">Transmembrane helix</keyword>
<evidence type="ECO:0000313" key="2">
    <source>
        <dbReference type="EMBL" id="NEE06351.1"/>
    </source>
</evidence>
<proteinExistence type="predicted"/>
<dbReference type="AlphaFoldDB" id="A0A6G3WLK1"/>
<keyword evidence="1" id="KW-0812">Transmembrane</keyword>
<comment type="caution">
    <text evidence="2">The sequence shown here is derived from an EMBL/GenBank/DDBJ whole genome shotgun (WGS) entry which is preliminary data.</text>
</comment>
<accession>A0A6G3WLK1</accession>
<name>A0A6G3WLK1_9ACTN</name>
<gene>
    <name evidence="2" type="ORF">G3M58_07860</name>
</gene>
<dbReference type="EMBL" id="JAAGMN010000828">
    <property type="protein sequence ID" value="NEE06351.1"/>
    <property type="molecule type" value="Genomic_DNA"/>
</dbReference>
<dbReference type="InterPro" id="IPR039708">
    <property type="entry name" value="MT1774/Rv1733c-like"/>
</dbReference>
<sequence>MPGRTPPLQPPPPPPRELPRVMFWRLRRNPLRRRSDLAQAWIGLGLTLAVLAATPLALFLVGDAAHRHYTRTAQHQAATRHHTTAVLVEDARSHPEPGSAEARRTLYPTKVRFTDPHGRTHTAHADAQPALPRGTTIRVWADTGGELTDPPLSPDQIRSRAMGSALIAVLGVHIAAAAAYGTVHRVFWHHNLAAWETAWAATAPRWTTSP</sequence>
<reference evidence="2" key="1">
    <citation type="submission" date="2020-01" db="EMBL/GenBank/DDBJ databases">
        <title>Insect and environment-associated Actinomycetes.</title>
        <authorList>
            <person name="Currrie C."/>
            <person name="Chevrette M."/>
            <person name="Carlson C."/>
            <person name="Stubbendieck R."/>
            <person name="Wendt-Pienkowski E."/>
        </authorList>
    </citation>
    <scope>NUCLEOTIDE SEQUENCE</scope>
    <source>
        <strain evidence="2">SID7499</strain>
    </source>
</reference>
<dbReference type="PANTHER" id="PTHR42305:SF1">
    <property type="entry name" value="MEMBRANE PROTEIN RV1733C-RELATED"/>
    <property type="match status" value="1"/>
</dbReference>
<evidence type="ECO:0008006" key="3">
    <source>
        <dbReference type="Google" id="ProtNLM"/>
    </source>
</evidence>
<feature type="transmembrane region" description="Helical" evidence="1">
    <location>
        <begin position="161"/>
        <end position="183"/>
    </location>
</feature>
<feature type="transmembrane region" description="Helical" evidence="1">
    <location>
        <begin position="40"/>
        <end position="61"/>
    </location>
</feature>
<dbReference type="PANTHER" id="PTHR42305">
    <property type="entry name" value="MEMBRANE PROTEIN RV1733C-RELATED"/>
    <property type="match status" value="1"/>
</dbReference>
<evidence type="ECO:0000256" key="1">
    <source>
        <dbReference type="SAM" id="Phobius"/>
    </source>
</evidence>
<organism evidence="2">
    <name type="scientific">Streptomyces sp. SID7499</name>
    <dbReference type="NCBI Taxonomy" id="2706086"/>
    <lineage>
        <taxon>Bacteria</taxon>
        <taxon>Bacillati</taxon>
        <taxon>Actinomycetota</taxon>
        <taxon>Actinomycetes</taxon>
        <taxon>Kitasatosporales</taxon>
        <taxon>Streptomycetaceae</taxon>
        <taxon>Streptomyces</taxon>
    </lineage>
</organism>